<keyword evidence="1" id="KW-0472">Membrane</keyword>
<dbReference type="Proteomes" id="UP000681722">
    <property type="component" value="Unassembled WGS sequence"/>
</dbReference>
<evidence type="ECO:0000256" key="1">
    <source>
        <dbReference type="SAM" id="Phobius"/>
    </source>
</evidence>
<accession>A0A815ZID5</accession>
<gene>
    <name evidence="2" type="ORF">GPM918_LOCUS41324</name>
    <name evidence="3" type="ORF">SRO942_LOCUS42359</name>
</gene>
<keyword evidence="1" id="KW-1133">Transmembrane helix</keyword>
<evidence type="ECO:0000313" key="4">
    <source>
        <dbReference type="Proteomes" id="UP000663829"/>
    </source>
</evidence>
<organism evidence="2 4">
    <name type="scientific">Didymodactylos carnosus</name>
    <dbReference type="NCBI Taxonomy" id="1234261"/>
    <lineage>
        <taxon>Eukaryota</taxon>
        <taxon>Metazoa</taxon>
        <taxon>Spiralia</taxon>
        <taxon>Gnathifera</taxon>
        <taxon>Rotifera</taxon>
        <taxon>Eurotatoria</taxon>
        <taxon>Bdelloidea</taxon>
        <taxon>Philodinida</taxon>
        <taxon>Philodinidae</taxon>
        <taxon>Didymodactylos</taxon>
    </lineage>
</organism>
<protein>
    <submittedName>
        <fullName evidence="2">Uncharacterized protein</fullName>
    </submittedName>
</protein>
<sequence>MTLASGGDNVVLGILVVADHSHKNDEYGKYYLILLNKYNLTNATTTIMKTNYCPHADEYLSNIFVWLRKIKYCHRLYRLSSAVLKCFFDEIYMCLCDQDGLADYLNYNHATVNCTENKSYRQNNGRYLQRKQEGQYDFVCLCLDCYYGALCLLTMTPYALSLDAIIGSEILTNISLVHQPTIVLLALVLALLMIIVGIVFNTCSIVTFPQKKTHELGCGYYLLTLSITSQSILIIFSARFAYLLSTQITIWKH</sequence>
<evidence type="ECO:0000313" key="2">
    <source>
        <dbReference type="EMBL" id="CAF1584519.1"/>
    </source>
</evidence>
<dbReference type="OrthoDB" id="10658041at2759"/>
<feature type="transmembrane region" description="Helical" evidence="1">
    <location>
        <begin position="136"/>
        <end position="160"/>
    </location>
</feature>
<feature type="transmembrane region" description="Helical" evidence="1">
    <location>
        <begin position="220"/>
        <end position="242"/>
    </location>
</feature>
<dbReference type="EMBL" id="CAJNOQ010032314">
    <property type="protein sequence ID" value="CAF1584519.1"/>
    <property type="molecule type" value="Genomic_DNA"/>
</dbReference>
<keyword evidence="1" id="KW-0812">Transmembrane</keyword>
<comment type="caution">
    <text evidence="2">The sequence shown here is derived from an EMBL/GenBank/DDBJ whole genome shotgun (WGS) entry which is preliminary data.</text>
</comment>
<reference evidence="2" key="1">
    <citation type="submission" date="2021-02" db="EMBL/GenBank/DDBJ databases">
        <authorList>
            <person name="Nowell W R."/>
        </authorList>
    </citation>
    <scope>NUCLEOTIDE SEQUENCE</scope>
</reference>
<dbReference type="EMBL" id="CAJOBC010098333">
    <property type="protein sequence ID" value="CAF4453449.1"/>
    <property type="molecule type" value="Genomic_DNA"/>
</dbReference>
<feature type="transmembrane region" description="Helical" evidence="1">
    <location>
        <begin position="180"/>
        <end position="208"/>
    </location>
</feature>
<evidence type="ECO:0000313" key="3">
    <source>
        <dbReference type="EMBL" id="CAF4453449.1"/>
    </source>
</evidence>
<dbReference type="Proteomes" id="UP000663829">
    <property type="component" value="Unassembled WGS sequence"/>
</dbReference>
<dbReference type="AlphaFoldDB" id="A0A815ZID5"/>
<name>A0A815ZID5_9BILA</name>
<keyword evidence="4" id="KW-1185">Reference proteome</keyword>
<proteinExistence type="predicted"/>